<dbReference type="SUPFAM" id="SSF47781">
    <property type="entry name" value="RuvA domain 2-like"/>
    <property type="match status" value="1"/>
</dbReference>
<dbReference type="RefSeq" id="WP_070127159.1">
    <property type="nucleotide sequence ID" value="NZ_MDHN01000041.1"/>
</dbReference>
<dbReference type="EMBL" id="MDHN01000041">
    <property type="protein sequence ID" value="OFC69024.1"/>
    <property type="molecule type" value="Genomic_DNA"/>
</dbReference>
<dbReference type="GO" id="GO:0003677">
    <property type="term" value="F:DNA binding"/>
    <property type="evidence" value="ECO:0007669"/>
    <property type="project" value="InterPro"/>
</dbReference>
<organism evidence="3 4">
    <name type="scientific">Alteromonas confluentis</name>
    <dbReference type="NCBI Taxonomy" id="1656094"/>
    <lineage>
        <taxon>Bacteria</taxon>
        <taxon>Pseudomonadati</taxon>
        <taxon>Pseudomonadota</taxon>
        <taxon>Gammaproteobacteria</taxon>
        <taxon>Alteromonadales</taxon>
        <taxon>Alteromonadaceae</taxon>
        <taxon>Alteromonas/Salinimonas group</taxon>
        <taxon>Alteromonas</taxon>
    </lineage>
</organism>
<dbReference type="STRING" id="1656094.BFC18_19995"/>
<dbReference type="PANTHER" id="PTHR21180:SF32">
    <property type="entry name" value="ENDONUCLEASE_EXONUCLEASE_PHOSPHATASE FAMILY DOMAIN-CONTAINING PROTEIN 1"/>
    <property type="match status" value="1"/>
</dbReference>
<gene>
    <name evidence="3" type="ORF">BFC18_19995</name>
</gene>
<dbReference type="Pfam" id="PF12836">
    <property type="entry name" value="HHH_3"/>
    <property type="match status" value="1"/>
</dbReference>
<keyword evidence="4" id="KW-1185">Reference proteome</keyword>
<dbReference type="SMART" id="SM00278">
    <property type="entry name" value="HhH1"/>
    <property type="match status" value="2"/>
</dbReference>
<comment type="caution">
    <text evidence="3">The sequence shown here is derived from an EMBL/GenBank/DDBJ whole genome shotgun (WGS) entry which is preliminary data.</text>
</comment>
<protein>
    <recommendedName>
        <fullName evidence="2">Helix-hairpin-helix DNA-binding motif class 1 domain-containing protein</fullName>
    </recommendedName>
</protein>
<reference evidence="3 4" key="1">
    <citation type="submission" date="2016-08" db="EMBL/GenBank/DDBJ databases">
        <authorList>
            <person name="Seilhamer J.J."/>
        </authorList>
    </citation>
    <scope>NUCLEOTIDE SEQUENCE [LARGE SCALE GENOMIC DNA]</scope>
    <source>
        <strain evidence="3 4">KCTC 42603</strain>
    </source>
</reference>
<dbReference type="NCBIfam" id="TIGR00426">
    <property type="entry name" value="competence protein ComEA helix-hairpin-helix repeat region"/>
    <property type="match status" value="1"/>
</dbReference>
<accession>A0A1E7Z6K6</accession>
<dbReference type="InterPro" id="IPR004509">
    <property type="entry name" value="Competence_ComEA_HhH"/>
</dbReference>
<sequence length="106" mass="11502">MYNRKLATAVALATLIFGSSMASAEVIESSASEMAGITAADAMDLNMVTVEELMTLPGIGKSKAQAIIAYRTEKGYFHEVDQLTEVRGIGEKLLEKMRHKVKVVPK</sequence>
<name>A0A1E7Z6K6_9ALTE</name>
<dbReference type="GO" id="GO:0015627">
    <property type="term" value="C:type II protein secretion system complex"/>
    <property type="evidence" value="ECO:0007669"/>
    <property type="project" value="TreeGrafter"/>
</dbReference>
<dbReference type="GO" id="GO:0006281">
    <property type="term" value="P:DNA repair"/>
    <property type="evidence" value="ECO:0007669"/>
    <property type="project" value="InterPro"/>
</dbReference>
<dbReference type="PANTHER" id="PTHR21180">
    <property type="entry name" value="ENDONUCLEASE/EXONUCLEASE/PHOSPHATASE FAMILY DOMAIN-CONTAINING PROTEIN 1"/>
    <property type="match status" value="1"/>
</dbReference>
<evidence type="ECO:0000313" key="3">
    <source>
        <dbReference type="EMBL" id="OFC69024.1"/>
    </source>
</evidence>
<feature type="domain" description="Helix-hairpin-helix DNA-binding motif class 1" evidence="2">
    <location>
        <begin position="81"/>
        <end position="100"/>
    </location>
</feature>
<proteinExistence type="predicted"/>
<feature type="domain" description="Helix-hairpin-helix DNA-binding motif class 1" evidence="2">
    <location>
        <begin position="51"/>
        <end position="70"/>
    </location>
</feature>
<dbReference type="Gene3D" id="1.10.150.280">
    <property type="entry name" value="AF1531-like domain"/>
    <property type="match status" value="1"/>
</dbReference>
<dbReference type="InterPro" id="IPR051675">
    <property type="entry name" value="Endo/Exo/Phosphatase_dom_1"/>
</dbReference>
<dbReference type="InterPro" id="IPR003583">
    <property type="entry name" value="Hlx-hairpin-Hlx_DNA-bd_motif"/>
</dbReference>
<feature type="chain" id="PRO_5009209396" description="Helix-hairpin-helix DNA-binding motif class 1 domain-containing protein" evidence="1">
    <location>
        <begin position="25"/>
        <end position="106"/>
    </location>
</feature>
<dbReference type="GO" id="GO:0015628">
    <property type="term" value="P:protein secretion by the type II secretion system"/>
    <property type="evidence" value="ECO:0007669"/>
    <property type="project" value="TreeGrafter"/>
</dbReference>
<dbReference type="Proteomes" id="UP000175691">
    <property type="component" value="Unassembled WGS sequence"/>
</dbReference>
<feature type="signal peptide" evidence="1">
    <location>
        <begin position="1"/>
        <end position="24"/>
    </location>
</feature>
<evidence type="ECO:0000256" key="1">
    <source>
        <dbReference type="SAM" id="SignalP"/>
    </source>
</evidence>
<evidence type="ECO:0000313" key="4">
    <source>
        <dbReference type="Proteomes" id="UP000175691"/>
    </source>
</evidence>
<dbReference type="OrthoDB" id="7510573at2"/>
<evidence type="ECO:0000259" key="2">
    <source>
        <dbReference type="SMART" id="SM00278"/>
    </source>
</evidence>
<dbReference type="AlphaFoldDB" id="A0A1E7Z6K6"/>
<keyword evidence="1" id="KW-0732">Signal</keyword>
<dbReference type="InterPro" id="IPR010994">
    <property type="entry name" value="RuvA_2-like"/>
</dbReference>